<dbReference type="RefSeq" id="WP_072151716.1">
    <property type="nucleotide sequence ID" value="NZ_CZVH01000047.1"/>
</dbReference>
<evidence type="ECO:0000313" key="2">
    <source>
        <dbReference type="Proteomes" id="UP000243105"/>
    </source>
</evidence>
<gene>
    <name evidence="1" type="ORF">JGI25_01185</name>
</gene>
<dbReference type="AlphaFoldDB" id="A0A916PC63"/>
<organism evidence="1 2">
    <name type="scientific">Kryptobacter tengchongensis</name>
    <dbReference type="NCBI Taxonomy" id="1643429"/>
    <lineage>
        <taxon>Bacteria</taxon>
        <taxon>Pseudomonadati</taxon>
        <taxon>Candidatus Kryptoniota</taxon>
        <taxon>Candidatus Kryptobacter</taxon>
    </lineage>
</organism>
<comment type="caution">
    <text evidence="1">The sequence shown here is derived from an EMBL/GenBank/DDBJ whole genome shotgun (WGS) entry which is preliminary data.</text>
</comment>
<proteinExistence type="predicted"/>
<dbReference type="Proteomes" id="UP000243105">
    <property type="component" value="Unassembled WGS sequence"/>
</dbReference>
<evidence type="ECO:0000313" key="1">
    <source>
        <dbReference type="EMBL" id="CUT03166.1"/>
    </source>
</evidence>
<sequence length="66" mass="7410">MILINVPIFAGRCPNASKYFFDIIGTSKIEETRKIKNGQPNISVIKATTNAMKTVSDFHKFFVGFL</sequence>
<reference evidence="1 2" key="1">
    <citation type="submission" date="2015-11" db="EMBL/GenBank/DDBJ databases">
        <authorList>
            <person name="Varghese N."/>
        </authorList>
    </citation>
    <scope>NUCLEOTIDE SEQUENCE [LARGE SCALE GENOMIC DNA]</scope>
    <source>
        <strain evidence="1 2">JGI-25</strain>
    </source>
</reference>
<dbReference type="EMBL" id="CZVV01000083">
    <property type="protein sequence ID" value="CUT03166.1"/>
    <property type="molecule type" value="Genomic_DNA"/>
</dbReference>
<name>A0A916PC63_KRYT1</name>
<protein>
    <submittedName>
        <fullName evidence="1">Uncharacterized protein</fullName>
    </submittedName>
</protein>
<accession>A0A916PC63</accession>